<gene>
    <name evidence="2" type="ORF">ALC53_04827</name>
</gene>
<name>A0A195BIV1_9HYME</name>
<evidence type="ECO:0000256" key="1">
    <source>
        <dbReference type="SAM" id="MobiDB-lite"/>
    </source>
</evidence>
<sequence length="121" mass="13471">MIVAADSLRRNGTKNGPGRFARREERDRRRRARRRPPSPSSRCSLNGRKAERTNERMDGQADTGQDCHRSPGETVSQRSTLAGSRVTSIELRAFDTRNGEKKADVVLRGKPTQAHTIGEGT</sequence>
<feature type="compositionally biased region" description="Polar residues" evidence="1">
    <location>
        <begin position="73"/>
        <end position="83"/>
    </location>
</feature>
<organism evidence="2 3">
    <name type="scientific">Atta colombica</name>
    <dbReference type="NCBI Taxonomy" id="520822"/>
    <lineage>
        <taxon>Eukaryota</taxon>
        <taxon>Metazoa</taxon>
        <taxon>Ecdysozoa</taxon>
        <taxon>Arthropoda</taxon>
        <taxon>Hexapoda</taxon>
        <taxon>Insecta</taxon>
        <taxon>Pterygota</taxon>
        <taxon>Neoptera</taxon>
        <taxon>Endopterygota</taxon>
        <taxon>Hymenoptera</taxon>
        <taxon>Apocrita</taxon>
        <taxon>Aculeata</taxon>
        <taxon>Formicoidea</taxon>
        <taxon>Formicidae</taxon>
        <taxon>Myrmicinae</taxon>
        <taxon>Atta</taxon>
    </lineage>
</organism>
<evidence type="ECO:0000313" key="2">
    <source>
        <dbReference type="EMBL" id="KYM85039.1"/>
    </source>
</evidence>
<dbReference type="Proteomes" id="UP000078540">
    <property type="component" value="Unassembled WGS sequence"/>
</dbReference>
<reference evidence="2 3" key="1">
    <citation type="submission" date="2015-09" db="EMBL/GenBank/DDBJ databases">
        <title>Atta colombica WGS genome.</title>
        <authorList>
            <person name="Nygaard S."/>
            <person name="Hu H."/>
            <person name="Boomsma J."/>
            <person name="Zhang G."/>
        </authorList>
    </citation>
    <scope>NUCLEOTIDE SEQUENCE [LARGE SCALE GENOMIC DNA]</scope>
    <source>
        <strain evidence="2">Treedump-2</strain>
        <tissue evidence="2">Whole body</tissue>
    </source>
</reference>
<dbReference type="AlphaFoldDB" id="A0A195BIV1"/>
<dbReference type="EMBL" id="KQ976455">
    <property type="protein sequence ID" value="KYM85039.1"/>
    <property type="molecule type" value="Genomic_DNA"/>
</dbReference>
<feature type="compositionally biased region" description="Basic and acidic residues" evidence="1">
    <location>
        <begin position="48"/>
        <end position="71"/>
    </location>
</feature>
<feature type="region of interest" description="Disordered" evidence="1">
    <location>
        <begin position="1"/>
        <end position="83"/>
    </location>
</feature>
<protein>
    <submittedName>
        <fullName evidence="2">Uncharacterized protein</fullName>
    </submittedName>
</protein>
<accession>A0A195BIV1</accession>
<proteinExistence type="predicted"/>
<evidence type="ECO:0000313" key="3">
    <source>
        <dbReference type="Proteomes" id="UP000078540"/>
    </source>
</evidence>
<keyword evidence="3" id="KW-1185">Reference proteome</keyword>